<evidence type="ECO:0000256" key="2">
    <source>
        <dbReference type="ARBA" id="ARBA00010962"/>
    </source>
</evidence>
<dbReference type="PANTHER" id="PTHR31361">
    <property type="entry name" value="BETA-GLUCAN SYNTHESIS-ASSOCIATED PROTEIN KRE6-RELATED"/>
    <property type="match status" value="1"/>
</dbReference>
<evidence type="ECO:0000256" key="7">
    <source>
        <dbReference type="ARBA" id="ARBA00023180"/>
    </source>
</evidence>
<evidence type="ECO:0000313" key="11">
    <source>
        <dbReference type="EMBL" id="GMI28849.1"/>
    </source>
</evidence>
<dbReference type="GO" id="GO:0015926">
    <property type="term" value="F:glucosidase activity"/>
    <property type="evidence" value="ECO:0007669"/>
    <property type="project" value="TreeGrafter"/>
</dbReference>
<protein>
    <recommendedName>
        <fullName evidence="10">GH16 domain-containing protein</fullName>
    </recommendedName>
</protein>
<dbReference type="Proteomes" id="UP001165065">
    <property type="component" value="Unassembled WGS sequence"/>
</dbReference>
<proteinExistence type="inferred from homology"/>
<keyword evidence="6 9" id="KW-0472">Membrane</keyword>
<keyword evidence="8" id="KW-0961">Cell wall biogenesis/degradation</keyword>
<feature type="domain" description="GH16" evidence="10">
    <location>
        <begin position="3"/>
        <end position="413"/>
    </location>
</feature>
<evidence type="ECO:0000256" key="6">
    <source>
        <dbReference type="ARBA" id="ARBA00023136"/>
    </source>
</evidence>
<dbReference type="EMBL" id="BRYA01000669">
    <property type="protein sequence ID" value="GMI28849.1"/>
    <property type="molecule type" value="Genomic_DNA"/>
</dbReference>
<sequence length="576" mass="63679">MSPTLSPTPDPHHYSAFTLVMSDEFNVPGRSFTDGSDPTWTAMDKNDYTNNALHYYSPSRVTTSKGSLDIKTTAERTEVVGFDDEKGEREKVDKNFKSAMLQSWNKFCFTGGIIEASVELPGSSQIGGLWPAFWILGNLARHTYVGSSSNIWPWSKTSCDPGKEDAQKISGCLNTEHFGMSKGVGRGAPEIDIFEVQPGNVKHNTEQFSKMSVGQPFSSASLQVAPGKSWQRPGPGNWPGPKEWYNGLKFGPNSTQNIAFYGTYNHFKDAPSTAYDYWSDAVSQNRQLSATHFEGPHVFRLEWEPPSEKWGDGYLHWYLDGELILAINGTSITSVTGAEIPSEPSYIIFNTAVSKEWGFPQTCPPGCPCKNYDCLSTSFDDKCGFNPGFCDMLTSGDAHMKVDWVRVYQDPHNDVHKVGCSTPERPTRRWIEGNEKRYMMEGDVRPLKEVPRGGGECEVKEIGEIFEEGVCGGAKGGICKNGRCMCQPGRTGPTCLSSDGHDDIVWDPADAIEDVGFYGVRVGQPWFVVGMGGVLAVAVLAEARRRRMRRRGRGAGLWDKVRGGWGEYDNIPDALI</sequence>
<keyword evidence="3 9" id="KW-0812">Transmembrane</keyword>
<dbReference type="PROSITE" id="PS51762">
    <property type="entry name" value="GH16_2"/>
    <property type="match status" value="1"/>
</dbReference>
<dbReference type="OrthoDB" id="412647at2759"/>
<dbReference type="InterPro" id="IPR000757">
    <property type="entry name" value="Beta-glucanase-like"/>
</dbReference>
<evidence type="ECO:0000259" key="10">
    <source>
        <dbReference type="PROSITE" id="PS51762"/>
    </source>
</evidence>
<dbReference type="AlphaFoldDB" id="A0A9W7L4H7"/>
<dbReference type="PANTHER" id="PTHR31361:SF1">
    <property type="entry name" value="BETA-GLUCAN SYNTHESIS-ASSOCIATED PROTEIN KRE6-RELATED"/>
    <property type="match status" value="1"/>
</dbReference>
<evidence type="ECO:0000256" key="1">
    <source>
        <dbReference type="ARBA" id="ARBA00004606"/>
    </source>
</evidence>
<dbReference type="GO" id="GO:0005789">
    <property type="term" value="C:endoplasmic reticulum membrane"/>
    <property type="evidence" value="ECO:0007669"/>
    <property type="project" value="TreeGrafter"/>
</dbReference>
<evidence type="ECO:0000256" key="3">
    <source>
        <dbReference type="ARBA" id="ARBA00022692"/>
    </source>
</evidence>
<dbReference type="InterPro" id="IPR005629">
    <property type="entry name" value="Skn1/Kre6/Sbg1"/>
</dbReference>
<dbReference type="SUPFAM" id="SSF49899">
    <property type="entry name" value="Concanavalin A-like lectins/glucanases"/>
    <property type="match status" value="1"/>
</dbReference>
<evidence type="ECO:0000256" key="9">
    <source>
        <dbReference type="SAM" id="Phobius"/>
    </source>
</evidence>
<dbReference type="Gene3D" id="2.60.120.200">
    <property type="match status" value="1"/>
</dbReference>
<name>A0A9W7L4H7_9STRA</name>
<evidence type="ECO:0000313" key="12">
    <source>
        <dbReference type="Proteomes" id="UP001165065"/>
    </source>
</evidence>
<dbReference type="InterPro" id="IPR013320">
    <property type="entry name" value="ConA-like_dom_sf"/>
</dbReference>
<dbReference type="GO" id="GO:0071555">
    <property type="term" value="P:cell wall organization"/>
    <property type="evidence" value="ECO:0007669"/>
    <property type="project" value="UniProtKB-KW"/>
</dbReference>
<comment type="similarity">
    <text evidence="2">Belongs to the SKN1/KRE6 family.</text>
</comment>
<keyword evidence="5 9" id="KW-1133">Transmembrane helix</keyword>
<dbReference type="Pfam" id="PF03935">
    <property type="entry name" value="SKN1_KRE6_Sbg1"/>
    <property type="match status" value="1"/>
</dbReference>
<keyword evidence="12" id="KW-1185">Reference proteome</keyword>
<gene>
    <name evidence="11" type="ORF">TrCOL_g2203</name>
</gene>
<keyword evidence="7" id="KW-0325">Glycoprotein</keyword>
<dbReference type="GO" id="GO:0006078">
    <property type="term" value="P:(1-&gt;6)-beta-D-glucan biosynthetic process"/>
    <property type="evidence" value="ECO:0007669"/>
    <property type="project" value="TreeGrafter"/>
</dbReference>
<comment type="subcellular location">
    <subcellularLocation>
        <location evidence="1">Membrane</location>
        <topology evidence="1">Single-pass type II membrane protein</topology>
    </subcellularLocation>
</comment>
<feature type="transmembrane region" description="Helical" evidence="9">
    <location>
        <begin position="526"/>
        <end position="543"/>
    </location>
</feature>
<organism evidence="11 12">
    <name type="scientific">Triparma columacea</name>
    <dbReference type="NCBI Taxonomy" id="722753"/>
    <lineage>
        <taxon>Eukaryota</taxon>
        <taxon>Sar</taxon>
        <taxon>Stramenopiles</taxon>
        <taxon>Ochrophyta</taxon>
        <taxon>Bolidophyceae</taxon>
        <taxon>Parmales</taxon>
        <taxon>Triparmaceae</taxon>
        <taxon>Triparma</taxon>
    </lineage>
</organism>
<evidence type="ECO:0000256" key="5">
    <source>
        <dbReference type="ARBA" id="ARBA00022989"/>
    </source>
</evidence>
<reference evidence="12" key="1">
    <citation type="journal article" date="2023" name="Commun. Biol.">
        <title>Genome analysis of Parmales, the sister group of diatoms, reveals the evolutionary specialization of diatoms from phago-mixotrophs to photoautotrophs.</title>
        <authorList>
            <person name="Ban H."/>
            <person name="Sato S."/>
            <person name="Yoshikawa S."/>
            <person name="Yamada K."/>
            <person name="Nakamura Y."/>
            <person name="Ichinomiya M."/>
            <person name="Sato N."/>
            <person name="Blanc-Mathieu R."/>
            <person name="Endo H."/>
            <person name="Kuwata A."/>
            <person name="Ogata H."/>
        </authorList>
    </citation>
    <scope>NUCLEOTIDE SEQUENCE [LARGE SCALE GENOMIC DNA]</scope>
</reference>
<comment type="caution">
    <text evidence="11">The sequence shown here is derived from an EMBL/GenBank/DDBJ whole genome shotgun (WGS) entry which is preliminary data.</text>
</comment>
<dbReference type="GO" id="GO:0005886">
    <property type="term" value="C:plasma membrane"/>
    <property type="evidence" value="ECO:0007669"/>
    <property type="project" value="TreeGrafter"/>
</dbReference>
<accession>A0A9W7L4H7</accession>
<evidence type="ECO:0000256" key="8">
    <source>
        <dbReference type="ARBA" id="ARBA00023316"/>
    </source>
</evidence>
<keyword evidence="4" id="KW-0735">Signal-anchor</keyword>
<evidence type="ECO:0000256" key="4">
    <source>
        <dbReference type="ARBA" id="ARBA00022968"/>
    </source>
</evidence>